<reference evidence="4" key="1">
    <citation type="submission" date="2022-08" db="EMBL/GenBank/DDBJ databases">
        <title>Novel sulfate-reducing endosymbionts in the free-living metamonad Anaeramoeba.</title>
        <authorList>
            <person name="Jerlstrom-Hultqvist J."/>
            <person name="Cepicka I."/>
            <person name="Gallot-Lavallee L."/>
            <person name="Salas-Leiva D."/>
            <person name="Curtis B.A."/>
            <person name="Zahonova K."/>
            <person name="Pipaliya S."/>
            <person name="Dacks J."/>
            <person name="Roger A.J."/>
        </authorList>
    </citation>
    <scope>NUCLEOTIDE SEQUENCE</scope>
    <source>
        <strain evidence="4">Schooner1</strain>
    </source>
</reference>
<feature type="region of interest" description="Disordered" evidence="1">
    <location>
        <begin position="627"/>
        <end position="732"/>
    </location>
</feature>
<accession>A0ABQ8XWB0</accession>
<keyword evidence="5" id="KW-1185">Reference proteome</keyword>
<feature type="compositionally biased region" description="Low complexity" evidence="1">
    <location>
        <begin position="1230"/>
        <end position="1242"/>
    </location>
</feature>
<name>A0ABQ8XWB0_9EUKA</name>
<dbReference type="SUPFAM" id="SSF101447">
    <property type="entry name" value="Formin homology 2 domain (FH2 domain)"/>
    <property type="match status" value="1"/>
</dbReference>
<dbReference type="Pfam" id="PF02181">
    <property type="entry name" value="FH2"/>
    <property type="match status" value="1"/>
</dbReference>
<evidence type="ECO:0000259" key="2">
    <source>
        <dbReference type="PROSITE" id="PS51232"/>
    </source>
</evidence>
<feature type="compositionally biased region" description="Basic residues" evidence="1">
    <location>
        <begin position="1152"/>
        <end position="1161"/>
    </location>
</feature>
<feature type="region of interest" description="Disordered" evidence="1">
    <location>
        <begin position="1112"/>
        <end position="1178"/>
    </location>
</feature>
<dbReference type="SMART" id="SM01140">
    <property type="entry name" value="Drf_GBD"/>
    <property type="match status" value="1"/>
</dbReference>
<evidence type="ECO:0000313" key="4">
    <source>
        <dbReference type="EMBL" id="KAJ6236902.1"/>
    </source>
</evidence>
<proteinExistence type="predicted"/>
<feature type="compositionally biased region" description="Basic and acidic residues" evidence="1">
    <location>
        <begin position="627"/>
        <end position="656"/>
    </location>
</feature>
<dbReference type="Pfam" id="PF06371">
    <property type="entry name" value="Drf_GBD"/>
    <property type="match status" value="1"/>
</dbReference>
<dbReference type="SMART" id="SM00498">
    <property type="entry name" value="FH2"/>
    <property type="match status" value="1"/>
</dbReference>
<dbReference type="InterPro" id="IPR015425">
    <property type="entry name" value="FH2_Formin"/>
</dbReference>
<dbReference type="InterPro" id="IPR042201">
    <property type="entry name" value="FH2_Formin_sf"/>
</dbReference>
<evidence type="ECO:0000313" key="5">
    <source>
        <dbReference type="Proteomes" id="UP001150062"/>
    </source>
</evidence>
<dbReference type="InterPro" id="IPR051425">
    <property type="entry name" value="Formin_Homology"/>
</dbReference>
<feature type="domain" description="FH2" evidence="3">
    <location>
        <begin position="732"/>
        <end position="1130"/>
    </location>
</feature>
<feature type="compositionally biased region" description="Basic and acidic residues" evidence="1">
    <location>
        <begin position="1358"/>
        <end position="1376"/>
    </location>
</feature>
<dbReference type="PROSITE" id="PS51444">
    <property type="entry name" value="FH2"/>
    <property type="match status" value="1"/>
</dbReference>
<feature type="compositionally biased region" description="Basic and acidic residues" evidence="1">
    <location>
        <begin position="1313"/>
        <end position="1325"/>
    </location>
</feature>
<dbReference type="PANTHER" id="PTHR45725">
    <property type="entry name" value="FORMIN HOMOLOGY 2 FAMILY MEMBER"/>
    <property type="match status" value="1"/>
</dbReference>
<evidence type="ECO:0000259" key="3">
    <source>
        <dbReference type="PROSITE" id="PS51444"/>
    </source>
</evidence>
<gene>
    <name evidence="4" type="ORF">M0813_27647</name>
</gene>
<dbReference type="Proteomes" id="UP001150062">
    <property type="component" value="Unassembled WGS sequence"/>
</dbReference>
<dbReference type="InterPro" id="IPR014768">
    <property type="entry name" value="GBD/FH3_dom"/>
</dbReference>
<dbReference type="EMBL" id="JAOAOG010000242">
    <property type="protein sequence ID" value="KAJ6236902.1"/>
    <property type="molecule type" value="Genomic_DNA"/>
</dbReference>
<dbReference type="InterPro" id="IPR010473">
    <property type="entry name" value="GTPase-bd"/>
</dbReference>
<feature type="compositionally biased region" description="Basic residues" evidence="1">
    <location>
        <begin position="19"/>
        <end position="37"/>
    </location>
</feature>
<dbReference type="Gene3D" id="1.20.58.2220">
    <property type="entry name" value="Formin, FH2 domain"/>
    <property type="match status" value="1"/>
</dbReference>
<organism evidence="4 5">
    <name type="scientific">Anaeramoeba flamelloides</name>
    <dbReference type="NCBI Taxonomy" id="1746091"/>
    <lineage>
        <taxon>Eukaryota</taxon>
        <taxon>Metamonada</taxon>
        <taxon>Anaeramoebidae</taxon>
        <taxon>Anaeramoeba</taxon>
    </lineage>
</organism>
<dbReference type="SUPFAM" id="SSF48371">
    <property type="entry name" value="ARM repeat"/>
    <property type="match status" value="1"/>
</dbReference>
<protein>
    <submittedName>
        <fullName evidence="4">Protein diaphanous</fullName>
    </submittedName>
</protein>
<feature type="region of interest" description="Disordered" evidence="1">
    <location>
        <begin position="17"/>
        <end position="37"/>
    </location>
</feature>
<dbReference type="PROSITE" id="PS51232">
    <property type="entry name" value="GBD_FH3"/>
    <property type="match status" value="1"/>
</dbReference>
<dbReference type="InterPro" id="IPR016024">
    <property type="entry name" value="ARM-type_fold"/>
</dbReference>
<dbReference type="PANTHER" id="PTHR45725:SF1">
    <property type="entry name" value="DISHEVELLED ASSOCIATED ACTIVATOR OF MORPHOGENESIS, ISOFORM D"/>
    <property type="match status" value="1"/>
</dbReference>
<feature type="domain" description="GBD/FH3" evidence="2">
    <location>
        <begin position="51"/>
        <end position="413"/>
    </location>
</feature>
<comment type="caution">
    <text evidence="4">The sequence shown here is derived from an EMBL/GenBank/DDBJ whole genome shotgun (WGS) entry which is preliminary data.</text>
</comment>
<feature type="compositionally biased region" description="Basic and acidic residues" evidence="1">
    <location>
        <begin position="1112"/>
        <end position="1121"/>
    </location>
</feature>
<dbReference type="InterPro" id="IPR011989">
    <property type="entry name" value="ARM-like"/>
</dbReference>
<feature type="region of interest" description="Disordered" evidence="1">
    <location>
        <begin position="1223"/>
        <end position="1248"/>
    </location>
</feature>
<feature type="region of interest" description="Disordered" evidence="1">
    <location>
        <begin position="1282"/>
        <end position="1376"/>
    </location>
</feature>
<feature type="compositionally biased region" description="Low complexity" evidence="1">
    <location>
        <begin position="1282"/>
        <end position="1293"/>
    </location>
</feature>
<dbReference type="Gene3D" id="1.25.10.10">
    <property type="entry name" value="Leucine-rich Repeat Variant"/>
    <property type="match status" value="1"/>
</dbReference>
<feature type="compositionally biased region" description="Basic residues" evidence="1">
    <location>
        <begin position="1122"/>
        <end position="1139"/>
    </location>
</feature>
<sequence>MSKRKLLTEIQLLKEQEKRRKHKEKRSIKLKKQSKKNKKFHYDPIDLENLPRMPKKDKLEKMLIRFLNEIGIAENKREAFFSLSPKSKWYLIYNQKNLLSAYCNDITVISDPKDFILLLKTNLTTKCLTALRISFRTRELTFIESFIKLEGHVILIEKIQSEFEKNARKRNSILISELVWTISEFMKTEYGYEEILKIENSIEAIVSALSIRQATIIRRIVELLSYILTKNPDSKEIILTIFRKESEQLGKIRLSSIFLVFRTRFYNLPLMARCLKLINTFLDLEDLEERIQFRSELESQNIFQIVNDFPRGFNKELDDEIEIFEERTHEEMEHIQKQIGIYGLVNLENPELTMRSIVNKVERNINKKHVTKVFQLLIYLLYCTRYSQEKVFAELNLFLKNAYEISKSGMELSFNKLIIFGEDKIFFDNKVTTGKKAEVDSKYNENKVQHLEELLEPTHSKLLKQVGDLEKTLLKELMELQNKKYLIRDKIDYEETIFNQKIRKLQNEERLRDEFLSKTVNTVSADIVNQEQEMKDNIIQKLNDQYQKEYEKDIEQELTSINQLLEKATSEFKIVEKDKKEKIEKLTEAYDKINITFEQLKEEKKVITLPIDRELTVEKVQELKKKREEEEIKRKEEEKMEKEKGKGKGNEKEKENNSSIPPPPNMGGGGGIPPPPNMGGGGGGMPPPPNFGKGGGGGMPPPPNFGKGGGGGLPPPPNFGKGGGGLNLGSEGKKNVKAKVPLKALHWQKIKDTQSKETLWKDLDDEKVEIDIDDFLEKFQVKKRVIGKKNNTDSTKPETVSVKKEVIRLVDPKKFSNLELILPSFRLTYEEIKNAIFSLDERILSEQRIRTLEKYLPDNNEINQLNSFDGDKELLGDCEKFYLELIKIPRLQQRIKLFIFKLSFKEIVTDLQPSLKTLLHATQQIKTNKDFKKFLQFVLKFGNYLNGGTNRGGISGFKLRTLVKLKDTKSSKVSQISFLHYICMYLDNKEPKIFDFLEKFAVVTKASNLSLSQLQIQVNDIAKGIDNLENELPFHQMPVTDKDKFKKLMTDFHREAKNTLEIISKMNEKIDPNFKECASLFGENPQSSKPEEFFGLISSFIADINNARKDNTKRKLDEERKKRQANNPKRKSFRGKAMIRGRGQGQNENMKRGRGRGRGRGRSMGFKMPSVNQRGRGIGGLMFNPNEIKGGLKKVHTQHRKTVETEHLQKIDFRSHLKKSNKNLTKVGENQNVNKNNNPKKTSSSKEDIIKRTQRLSGRFNPPIIAGDMKINLKKTNTNVVKTNNSNNTNQNKFIRPQLKKNNSNTKRGNIPKVDESKGPIDFRSHLRKSGRFKPLETKKQDQNDNNFDFRSVLSKRNINEKKLSPPKDKDNNQDYVVDFRKNLRKVRKTDQK</sequence>
<feature type="compositionally biased region" description="Basic and acidic residues" evidence="1">
    <location>
        <begin position="1334"/>
        <end position="1343"/>
    </location>
</feature>
<evidence type="ECO:0000256" key="1">
    <source>
        <dbReference type="SAM" id="MobiDB-lite"/>
    </source>
</evidence>